<dbReference type="AlphaFoldDB" id="A0A261Y3P8"/>
<protein>
    <recommendedName>
        <fullName evidence="1">ZPR1 jelly-roll domain-containing protein</fullName>
    </recommendedName>
</protein>
<comment type="caution">
    <text evidence="2">The sequence shown here is derived from an EMBL/GenBank/DDBJ whole genome shotgun (WGS) entry which is preliminary data.</text>
</comment>
<proteinExistence type="predicted"/>
<dbReference type="EMBL" id="MVBO01000019">
    <property type="protein sequence ID" value="OZJ05235.1"/>
    <property type="molecule type" value="Genomic_DNA"/>
</dbReference>
<dbReference type="Pfam" id="PF22794">
    <property type="entry name" value="jr-ZPR1"/>
    <property type="match status" value="1"/>
</dbReference>
<evidence type="ECO:0000313" key="2">
    <source>
        <dbReference type="EMBL" id="OZJ05235.1"/>
    </source>
</evidence>
<sequence>MGRELPETNATYHLNLGHQEVDRTIEELEAICKETPAEWIAVEPIAELLTRELGYEDRGEFEDALGGTFQQFLEALPMFTVKTDEKDRLVLHYIPEPEESAWKARTLKLHVTSSAQLWKVLLKSAHADLDIPHMGFGKYADGKRIINTLYNIISESAFNLDSYAKADTSMSEEHKDKILDCAKQLNALLDVNEPFDIVVTDPSGQSEYSDMTGVETEA</sequence>
<dbReference type="InterPro" id="IPR042451">
    <property type="entry name" value="ZPR1_A/B_dom"/>
</dbReference>
<dbReference type="Proteomes" id="UP000242875">
    <property type="component" value="Unassembled WGS sequence"/>
</dbReference>
<name>A0A261Y3P8_9FUNG</name>
<keyword evidence="3" id="KW-1185">Reference proteome</keyword>
<accession>A0A261Y3P8</accession>
<reference evidence="2 3" key="1">
    <citation type="journal article" date="2017" name="Mycologia">
        <title>Bifiguratus adelaidae, gen. et sp. nov., a new member of Mucoromycotina in endophytic and soil-dwelling habitats.</title>
        <authorList>
            <person name="Torres-Cruz T.J."/>
            <person name="Billingsley Tobias T.L."/>
            <person name="Almatruk M."/>
            <person name="Hesse C."/>
            <person name="Kuske C.R."/>
            <person name="Desiro A."/>
            <person name="Benucci G.M."/>
            <person name="Bonito G."/>
            <person name="Stajich J.E."/>
            <person name="Dunlap C."/>
            <person name="Arnold A.E."/>
            <person name="Porras-Alfaro A."/>
        </authorList>
    </citation>
    <scope>NUCLEOTIDE SEQUENCE [LARGE SCALE GENOMIC DNA]</scope>
    <source>
        <strain evidence="2 3">AZ0501</strain>
    </source>
</reference>
<dbReference type="InterPro" id="IPR056180">
    <property type="entry name" value="ZPR1_jr_dom"/>
</dbReference>
<dbReference type="Gene3D" id="2.60.120.1040">
    <property type="entry name" value="ZPR1, A/B domain"/>
    <property type="match status" value="1"/>
</dbReference>
<organism evidence="2 3">
    <name type="scientific">Bifiguratus adelaidae</name>
    <dbReference type="NCBI Taxonomy" id="1938954"/>
    <lineage>
        <taxon>Eukaryota</taxon>
        <taxon>Fungi</taxon>
        <taxon>Fungi incertae sedis</taxon>
        <taxon>Mucoromycota</taxon>
        <taxon>Mucoromycotina</taxon>
        <taxon>Endogonomycetes</taxon>
        <taxon>Endogonales</taxon>
        <taxon>Endogonales incertae sedis</taxon>
        <taxon>Bifiguratus</taxon>
    </lineage>
</organism>
<evidence type="ECO:0000313" key="3">
    <source>
        <dbReference type="Proteomes" id="UP000242875"/>
    </source>
</evidence>
<dbReference type="OrthoDB" id="308464at2759"/>
<feature type="domain" description="ZPR1 jelly-roll" evidence="1">
    <location>
        <begin position="119"/>
        <end position="206"/>
    </location>
</feature>
<gene>
    <name evidence="2" type="ORF">BZG36_02299</name>
</gene>
<evidence type="ECO:0000259" key="1">
    <source>
        <dbReference type="Pfam" id="PF22794"/>
    </source>
</evidence>